<sequence length="33" mass="3695">MDSIQCQKELRLAIASRLSRSILELCLTDTLSS</sequence>
<evidence type="ECO:0000313" key="2">
    <source>
        <dbReference type="Proteomes" id="UP000193942"/>
    </source>
</evidence>
<protein>
    <submittedName>
        <fullName evidence="1">Uncharacterized protein</fullName>
    </submittedName>
</protein>
<reference evidence="1 2" key="1">
    <citation type="submission" date="2010-04" db="EMBL/GenBank/DDBJ databases">
        <title>The Genome Sequence of Escherichia coli TA447.</title>
        <authorList>
            <consortium name="The Broad Institute Genome Sequencing Platform"/>
            <consortium name="The Broad Institute Genome Sequencing Center for Infectious Disease"/>
            <person name="Feldgarden M."/>
            <person name="Gordon D.M."/>
            <person name="Johnson J.R."/>
            <person name="Johnston B.D."/>
            <person name="Young S."/>
            <person name="Zeng Q."/>
            <person name="Koehrsen M."/>
            <person name="Alvarado L."/>
            <person name="Berlin A.M."/>
            <person name="Borenstein D."/>
            <person name="Chapman S.B."/>
            <person name="Chen Z."/>
            <person name="Engels R."/>
            <person name="Freedman E."/>
            <person name="Gellesch M."/>
            <person name="Goldberg J."/>
            <person name="Griggs A."/>
            <person name="Gujja S."/>
            <person name="Heilman E.R."/>
            <person name="Heiman D.I."/>
            <person name="Hepburn T.A."/>
            <person name="Howarth C."/>
            <person name="Jen D."/>
            <person name="Larson L."/>
            <person name="Mehta T."/>
            <person name="Park D."/>
            <person name="Pearson M."/>
            <person name="Richards J."/>
            <person name="Roberts A."/>
            <person name="Saif S."/>
            <person name="Shea T.D."/>
            <person name="Shenoy N."/>
            <person name="Sisk P."/>
            <person name="Stolte C."/>
            <person name="Sykes S.N."/>
            <person name="Walk T."/>
            <person name="White J."/>
            <person name="Yandava C."/>
            <person name="Haas B."/>
            <person name="Henn M.R."/>
            <person name="Nusbaum C."/>
            <person name="Birren B."/>
        </authorList>
    </citation>
    <scope>NUCLEOTIDE SEQUENCE [LARGE SCALE GENOMIC DNA]</scope>
    <source>
        <strain evidence="1 2">TA447</strain>
    </source>
</reference>
<name>A0A1X3IXZ3_ECOLX</name>
<organism evidence="1 2">
    <name type="scientific">Escherichia coli TA447</name>
    <dbReference type="NCBI Taxonomy" id="656447"/>
    <lineage>
        <taxon>Bacteria</taxon>
        <taxon>Pseudomonadati</taxon>
        <taxon>Pseudomonadota</taxon>
        <taxon>Gammaproteobacteria</taxon>
        <taxon>Enterobacterales</taxon>
        <taxon>Enterobacteriaceae</taxon>
        <taxon>Escherichia</taxon>
    </lineage>
</organism>
<dbReference type="AlphaFoldDB" id="A0A1X3IXZ3"/>
<evidence type="ECO:0000313" key="1">
    <source>
        <dbReference type="EMBL" id="OSK93061.1"/>
    </source>
</evidence>
<dbReference type="Proteomes" id="UP000193942">
    <property type="component" value="Unassembled WGS sequence"/>
</dbReference>
<accession>A0A1X3IXZ3</accession>
<dbReference type="EMBL" id="ADIZ01000029">
    <property type="protein sequence ID" value="OSK93061.1"/>
    <property type="molecule type" value="Genomic_DNA"/>
</dbReference>
<proteinExistence type="predicted"/>
<comment type="caution">
    <text evidence="1">The sequence shown here is derived from an EMBL/GenBank/DDBJ whole genome shotgun (WGS) entry which is preliminary data.</text>
</comment>
<gene>
    <name evidence="1" type="ORF">ECXG_04793</name>
</gene>